<name>A0A3M2VM86_PSEYM</name>
<dbReference type="AlphaFoldDB" id="A0A3M2VM86"/>
<dbReference type="Proteomes" id="UP000282378">
    <property type="component" value="Unassembled WGS sequence"/>
</dbReference>
<proteinExistence type="predicted"/>
<accession>A0A3M2VM86</accession>
<gene>
    <name evidence="1" type="ORF">APX70_01313</name>
</gene>
<sequence length="60" mass="6619">MPSDRYIDFANSDMGRRLVNAVGLPAPTHLERWQAGRLRPVEGTLLISAGPLGDQVRQFA</sequence>
<comment type="caution">
    <text evidence="1">The sequence shown here is derived from an EMBL/GenBank/DDBJ whole genome shotgun (WGS) entry which is preliminary data.</text>
</comment>
<protein>
    <submittedName>
        <fullName evidence="1">Oxidoreductase, short chain dehydrogenase/reductase family</fullName>
    </submittedName>
</protein>
<evidence type="ECO:0000313" key="2">
    <source>
        <dbReference type="Proteomes" id="UP000282378"/>
    </source>
</evidence>
<evidence type="ECO:0000313" key="1">
    <source>
        <dbReference type="EMBL" id="RML40336.1"/>
    </source>
</evidence>
<organism evidence="1 2">
    <name type="scientific">Pseudomonas syringae pv. maculicola</name>
    <dbReference type="NCBI Taxonomy" id="59511"/>
    <lineage>
        <taxon>Bacteria</taxon>
        <taxon>Pseudomonadati</taxon>
        <taxon>Pseudomonadota</taxon>
        <taxon>Gammaproteobacteria</taxon>
        <taxon>Pseudomonadales</taxon>
        <taxon>Pseudomonadaceae</taxon>
        <taxon>Pseudomonas</taxon>
    </lineage>
</organism>
<feature type="non-terminal residue" evidence="1">
    <location>
        <position position="60"/>
    </location>
</feature>
<reference evidence="1 2" key="1">
    <citation type="submission" date="2018-08" db="EMBL/GenBank/DDBJ databases">
        <title>Recombination of ecologically and evolutionarily significant loci maintains genetic cohesion in the Pseudomonas syringae species complex.</title>
        <authorList>
            <person name="Dillon M."/>
            <person name="Thakur S."/>
            <person name="Almeida R.N.D."/>
            <person name="Weir B.S."/>
            <person name="Guttman D.S."/>
        </authorList>
    </citation>
    <scope>NUCLEOTIDE SEQUENCE [LARGE SCALE GENOMIC DNA]</scope>
    <source>
        <strain evidence="1 2">88_10</strain>
    </source>
</reference>
<dbReference type="EMBL" id="RBNL01004029">
    <property type="protein sequence ID" value="RML40336.1"/>
    <property type="molecule type" value="Genomic_DNA"/>
</dbReference>